<evidence type="ECO:0000256" key="5">
    <source>
        <dbReference type="SAM" id="Phobius"/>
    </source>
</evidence>
<organism evidence="7 8">
    <name type="scientific">Enemella dayhoffiae</name>
    <dbReference type="NCBI Taxonomy" id="2016507"/>
    <lineage>
        <taxon>Bacteria</taxon>
        <taxon>Bacillati</taxon>
        <taxon>Actinomycetota</taxon>
        <taxon>Actinomycetes</taxon>
        <taxon>Propionibacteriales</taxon>
        <taxon>Propionibacteriaceae</taxon>
        <taxon>Enemella</taxon>
    </lineage>
</organism>
<feature type="transmembrane region" description="Helical" evidence="5">
    <location>
        <begin position="310"/>
        <end position="330"/>
    </location>
</feature>
<dbReference type="GO" id="GO:0005886">
    <property type="term" value="C:plasma membrane"/>
    <property type="evidence" value="ECO:0007669"/>
    <property type="project" value="UniProtKB-SubCell"/>
</dbReference>
<feature type="transmembrane region" description="Helical" evidence="5">
    <location>
        <begin position="362"/>
        <end position="383"/>
    </location>
</feature>
<proteinExistence type="predicted"/>
<name>A0A255H972_9ACTN</name>
<dbReference type="Gene3D" id="1.20.1250.20">
    <property type="entry name" value="MFS general substrate transporter like domains"/>
    <property type="match status" value="1"/>
</dbReference>
<dbReference type="EMBL" id="NMVQ01000005">
    <property type="protein sequence ID" value="OYO24135.1"/>
    <property type="molecule type" value="Genomic_DNA"/>
</dbReference>
<feature type="transmembrane region" description="Helical" evidence="5">
    <location>
        <begin position="339"/>
        <end position="356"/>
    </location>
</feature>
<dbReference type="InterPro" id="IPR011701">
    <property type="entry name" value="MFS"/>
</dbReference>
<gene>
    <name evidence="7" type="ORF">CGZ93_04775</name>
</gene>
<evidence type="ECO:0000259" key="6">
    <source>
        <dbReference type="PROSITE" id="PS50850"/>
    </source>
</evidence>
<sequence>MSIDNSVHRGAVPTATAVPGTSAARTPRQLRAVYAILAIACGALIFDGYDIVVFGTIVSGWLKDPSQIGETAITAAQAGTVGSYALVGVMIGALAAGAIGDYLGRRRLVLGSIAWFSIGMGLTAMSPNLALFSVARLATGIGLGALLAVLGALVAEFAPTDRKNQFNAIVYSGIPTGGVLASVIALALLAPIGWRGLFWIGAIPLVTLLPLAFFFIPESPKWLEARGRHAEAEKVAERTGVALEGVHAQLHTEQKTEKVGFAGLFGSRYALPTILLGMMSFSGLLLTYGLNTWLPRIMQGYGKGSQYSLLFLLLLNTGAVLGGLLAAWLADKYLGPQKTIVVTFVLAALTLFGMTFRFPDPVLFAFIFIAGTGTLGTQVLIYGKVSNFYATNVRAAGVAWCAGFGRLGGIFGPVIGGAIVGAFASAADPSGAGKIAFWVFAGVALFGAVMCAVVPQKHSEVKREVAIAEEKAN</sequence>
<dbReference type="PANTHER" id="PTHR23508:SF10">
    <property type="entry name" value="CARBOXYLIC ACID TRANSPORTER PROTEIN HOMOLOG"/>
    <property type="match status" value="1"/>
</dbReference>
<keyword evidence="8" id="KW-1185">Reference proteome</keyword>
<keyword evidence="3 5" id="KW-1133">Transmembrane helix</keyword>
<feature type="transmembrane region" description="Helical" evidence="5">
    <location>
        <begin position="107"/>
        <end position="125"/>
    </location>
</feature>
<evidence type="ECO:0000256" key="3">
    <source>
        <dbReference type="ARBA" id="ARBA00022989"/>
    </source>
</evidence>
<dbReference type="CDD" id="cd17365">
    <property type="entry name" value="MFS_PcaK_like"/>
    <property type="match status" value="1"/>
</dbReference>
<dbReference type="OrthoDB" id="9787026at2"/>
<evidence type="ECO:0000256" key="4">
    <source>
        <dbReference type="ARBA" id="ARBA00023136"/>
    </source>
</evidence>
<dbReference type="InterPro" id="IPR036259">
    <property type="entry name" value="MFS_trans_sf"/>
</dbReference>
<dbReference type="AlphaFoldDB" id="A0A255H972"/>
<accession>A0A255H972</accession>
<dbReference type="Proteomes" id="UP000216311">
    <property type="component" value="Unassembled WGS sequence"/>
</dbReference>
<dbReference type="PANTHER" id="PTHR23508">
    <property type="entry name" value="CARBOXYLIC ACID TRANSPORTER PROTEIN HOMOLOG"/>
    <property type="match status" value="1"/>
</dbReference>
<feature type="transmembrane region" description="Helical" evidence="5">
    <location>
        <begin position="395"/>
        <end position="423"/>
    </location>
</feature>
<dbReference type="PROSITE" id="PS50850">
    <property type="entry name" value="MFS"/>
    <property type="match status" value="1"/>
</dbReference>
<feature type="transmembrane region" description="Helical" evidence="5">
    <location>
        <begin position="32"/>
        <end position="61"/>
    </location>
</feature>
<keyword evidence="4 5" id="KW-0472">Membrane</keyword>
<feature type="transmembrane region" description="Helical" evidence="5">
    <location>
        <begin position="435"/>
        <end position="454"/>
    </location>
</feature>
<evidence type="ECO:0000256" key="2">
    <source>
        <dbReference type="ARBA" id="ARBA00022692"/>
    </source>
</evidence>
<feature type="transmembrane region" description="Helical" evidence="5">
    <location>
        <begin position="196"/>
        <end position="216"/>
    </location>
</feature>
<dbReference type="GO" id="GO:0046943">
    <property type="term" value="F:carboxylic acid transmembrane transporter activity"/>
    <property type="evidence" value="ECO:0007669"/>
    <property type="project" value="TreeGrafter"/>
</dbReference>
<dbReference type="SUPFAM" id="SSF103473">
    <property type="entry name" value="MFS general substrate transporter"/>
    <property type="match status" value="1"/>
</dbReference>
<dbReference type="InterPro" id="IPR020846">
    <property type="entry name" value="MFS_dom"/>
</dbReference>
<feature type="transmembrane region" description="Helical" evidence="5">
    <location>
        <begin position="269"/>
        <end position="290"/>
    </location>
</feature>
<keyword evidence="2 5" id="KW-0812">Transmembrane</keyword>
<feature type="transmembrane region" description="Helical" evidence="5">
    <location>
        <begin position="137"/>
        <end position="157"/>
    </location>
</feature>
<protein>
    <submittedName>
        <fullName evidence="7">MFS transporter</fullName>
    </submittedName>
</protein>
<evidence type="ECO:0000313" key="8">
    <source>
        <dbReference type="Proteomes" id="UP000216311"/>
    </source>
</evidence>
<dbReference type="Pfam" id="PF07690">
    <property type="entry name" value="MFS_1"/>
    <property type="match status" value="1"/>
</dbReference>
<feature type="transmembrane region" description="Helical" evidence="5">
    <location>
        <begin position="81"/>
        <end position="100"/>
    </location>
</feature>
<feature type="domain" description="Major facilitator superfamily (MFS) profile" evidence="6">
    <location>
        <begin position="36"/>
        <end position="459"/>
    </location>
</feature>
<reference evidence="7 8" key="1">
    <citation type="submission" date="2017-07" db="EMBL/GenBank/DDBJ databases">
        <title>Draft whole genome sequences of clinical Proprionibacteriaceae strains.</title>
        <authorList>
            <person name="Bernier A.-M."/>
            <person name="Bernard K."/>
            <person name="Domingo M.-C."/>
        </authorList>
    </citation>
    <scope>NUCLEOTIDE SEQUENCE [LARGE SCALE GENOMIC DNA]</scope>
    <source>
        <strain evidence="7 8">NML 130396</strain>
    </source>
</reference>
<feature type="transmembrane region" description="Helical" evidence="5">
    <location>
        <begin position="169"/>
        <end position="190"/>
    </location>
</feature>
<evidence type="ECO:0000313" key="7">
    <source>
        <dbReference type="EMBL" id="OYO24135.1"/>
    </source>
</evidence>
<evidence type="ECO:0000256" key="1">
    <source>
        <dbReference type="ARBA" id="ARBA00004651"/>
    </source>
</evidence>
<comment type="caution">
    <text evidence="7">The sequence shown here is derived from an EMBL/GenBank/DDBJ whole genome shotgun (WGS) entry which is preliminary data.</text>
</comment>
<comment type="subcellular location">
    <subcellularLocation>
        <location evidence="1">Cell membrane</location>
        <topology evidence="1">Multi-pass membrane protein</topology>
    </subcellularLocation>
</comment>
<dbReference type="RefSeq" id="WP_094363015.1">
    <property type="nucleotide sequence ID" value="NZ_NMVQ01000005.1"/>
</dbReference>